<protein>
    <submittedName>
        <fullName evidence="5">Phage protein</fullName>
    </submittedName>
</protein>
<evidence type="ECO:0000313" key="5">
    <source>
        <dbReference type="EMBL" id="SPY94941.1"/>
    </source>
</evidence>
<evidence type="ECO:0000313" key="10">
    <source>
        <dbReference type="Proteomes" id="UP001171165"/>
    </source>
</evidence>
<dbReference type="GeneID" id="6801478"/>
<dbReference type="EMBL" id="ABKSPD020000007">
    <property type="protein sequence ID" value="EKW9776323.1"/>
    <property type="molecule type" value="Genomic_DNA"/>
</dbReference>
<dbReference type="AlphaFoldDB" id="A0A1Z1SUI6"/>
<dbReference type="OMA" id="TARAVMC"/>
<reference evidence="3" key="4">
    <citation type="submission" date="2023-06" db="EMBL/GenBank/DDBJ databases">
        <authorList>
            <consortium name="Clinical and Environmental Microbiology Branch: Whole genome sequencing antimicrobial resistance pathogens in the healthcare setting"/>
        </authorList>
    </citation>
    <scope>NUCLEOTIDE SEQUENCE</scope>
    <source>
        <strain evidence="3">Microbial</strain>
    </source>
</reference>
<dbReference type="Proteomes" id="UP000254191">
    <property type="component" value="Unassembled WGS sequence"/>
</dbReference>
<dbReference type="Proteomes" id="UP001171165">
    <property type="component" value="Unassembled WGS sequence"/>
</dbReference>
<dbReference type="KEGG" id="pvl:AOB99_10550"/>
<name>A0A1Z1SUI6_PROMI</name>
<feature type="domain" description="Cyanophage baseplate Pam3 plug gp18" evidence="1">
    <location>
        <begin position="1"/>
        <end position="94"/>
    </location>
</feature>
<evidence type="ECO:0000313" key="9">
    <source>
        <dbReference type="Proteomes" id="UP000254191"/>
    </source>
</evidence>
<gene>
    <name evidence="2" type="ORF">AM402_09360</name>
    <name evidence="4" type="ORF">I3679_005420</name>
    <name evidence="5" type="ORF">NCTC10975_01300</name>
    <name evidence="6" type="ORF">NCTC11938_04264</name>
    <name evidence="3" type="ORF">PW210_002144</name>
</gene>
<evidence type="ECO:0000313" key="3">
    <source>
        <dbReference type="EMBL" id="EKW9776323.1"/>
    </source>
</evidence>
<reference evidence="4" key="3">
    <citation type="submission" date="2021-05" db="EMBL/GenBank/DDBJ databases">
        <title>First report of NDM-5 and VEB-6 producing Proteus mirabilis isolated from blood of a sepsis patient in Kolkata, India.</title>
        <authorList>
            <person name="Halder G."/>
            <person name="Chaudhuri B."/>
            <person name="Dutta S."/>
        </authorList>
    </citation>
    <scope>NUCLEOTIDE SEQUENCE [LARGE SCALE GENOMIC DNA]</scope>
    <source>
        <strain evidence="4">7049</strain>
    </source>
</reference>
<organism evidence="3 10">
    <name type="scientific">Proteus mirabilis</name>
    <dbReference type="NCBI Taxonomy" id="584"/>
    <lineage>
        <taxon>Bacteria</taxon>
        <taxon>Pseudomonadati</taxon>
        <taxon>Pseudomonadota</taxon>
        <taxon>Gammaproteobacteria</taxon>
        <taxon>Enterobacterales</taxon>
        <taxon>Morganellaceae</taxon>
        <taxon>Proteus</taxon>
    </lineage>
</organism>
<reference evidence="8 9" key="2">
    <citation type="submission" date="2018-06" db="EMBL/GenBank/DDBJ databases">
        <authorList>
            <consortium name="Pathogen Informatics"/>
            <person name="Doyle S."/>
        </authorList>
    </citation>
    <scope>NUCLEOTIDE SEQUENCE [LARGE SCALE GENOMIC DNA]</scope>
    <source>
        <strain evidence="5 8">NCTC10975</strain>
        <strain evidence="6 9">NCTC11938</strain>
    </source>
</reference>
<evidence type="ECO:0000313" key="7">
    <source>
        <dbReference type="Proteomes" id="UP000195540"/>
    </source>
</evidence>
<proteinExistence type="predicted"/>
<evidence type="ECO:0000313" key="6">
    <source>
        <dbReference type="EMBL" id="SUC39982.1"/>
    </source>
</evidence>
<accession>A0A1Z1SUI6</accession>
<dbReference type="OrthoDB" id="6444802at2"/>
<dbReference type="EMBL" id="UAUE01000007">
    <property type="protein sequence ID" value="SPY94941.1"/>
    <property type="molecule type" value="Genomic_DNA"/>
</dbReference>
<dbReference type="InterPro" id="IPR054252">
    <property type="entry name" value="Pam3_gp18"/>
</dbReference>
<dbReference type="EMBL" id="JADQCH020000001">
    <property type="protein sequence ID" value="MEY2343894.1"/>
    <property type="molecule type" value="Genomic_DNA"/>
</dbReference>
<sequence length="106" mass="12224">MQEIPLQAIPNQRFSVAIAGVNWQLTLKVANQTMFCDIEREGEILITGMRLVANTPIIPYRYLNQGINLMFLTEHDALPWYEEFTKTQSLVYWSEEDGSSTNKARN</sequence>
<dbReference type="EMBL" id="CP021694">
    <property type="protein sequence ID" value="ARX34342.1"/>
    <property type="molecule type" value="Genomic_DNA"/>
</dbReference>
<dbReference type="Proteomes" id="UP000195540">
    <property type="component" value="Chromosome"/>
</dbReference>
<evidence type="ECO:0000259" key="1">
    <source>
        <dbReference type="Pfam" id="PF22479"/>
    </source>
</evidence>
<evidence type="ECO:0000313" key="8">
    <source>
        <dbReference type="Proteomes" id="UP000251485"/>
    </source>
</evidence>
<dbReference type="EMBL" id="UGTS01000006">
    <property type="protein sequence ID" value="SUC39982.1"/>
    <property type="molecule type" value="Genomic_DNA"/>
</dbReference>
<evidence type="ECO:0000313" key="4">
    <source>
        <dbReference type="EMBL" id="MEY2343894.1"/>
    </source>
</evidence>
<evidence type="ECO:0000313" key="2">
    <source>
        <dbReference type="EMBL" id="ARX34342.1"/>
    </source>
</evidence>
<dbReference type="Proteomes" id="UP000251485">
    <property type="component" value="Unassembled WGS sequence"/>
</dbReference>
<reference evidence="2 7" key="1">
    <citation type="submission" date="2017-05" db="EMBL/GenBank/DDBJ databases">
        <title>Whole genome sequencing of Proteus mirabilis AR_0155.</title>
        <authorList>
            <person name="Conlan S."/>
            <person name="Thomas P.J."/>
            <person name="Mullikin J."/>
            <person name="Frank K.M."/>
            <person name="Segre J.A."/>
        </authorList>
    </citation>
    <scope>NUCLEOTIDE SEQUENCE [LARGE SCALE GENOMIC DNA]</scope>
    <source>
        <strain evidence="2 7">AR_0155</strain>
    </source>
</reference>
<dbReference type="RefSeq" id="WP_004243623.1">
    <property type="nucleotide sequence ID" value="NZ_ABFCQN020000004.1"/>
</dbReference>
<dbReference type="Pfam" id="PF22479">
    <property type="entry name" value="Pam3_gp18"/>
    <property type="match status" value="1"/>
</dbReference>
<dbReference type="STRING" id="584.AOUC001_06975"/>